<dbReference type="HOGENOM" id="CLU_001570_14_2_1"/>
<keyword evidence="9" id="KW-1185">Reference proteome</keyword>
<dbReference type="eggNOG" id="KOG0159">
    <property type="taxonomic scope" value="Eukaryota"/>
</dbReference>
<comment type="cofactor">
    <cofactor evidence="1 6">
        <name>heme</name>
        <dbReference type="ChEBI" id="CHEBI:30413"/>
    </cofactor>
</comment>
<sequence length="479" mass="54718">MSLLWQVTYSLLFDPLRNIPGPVLAKCSSLWLRYQRWHGQLSLTADSLLAKYDTSILRLSPDLVLINDSEAVEKAFNRRDLDTSPESIRALRVGGHDWTVTYPQYGVARQRRHPVMIASTTKNLKARHDVWRENVLKMVTDIDRSQGERSEDIVRHLRICTLKSSQVLIGGPGVQLETEEFPRIVGEYNFLVVWRLCLPEWTFEWLKHFSLLERVWYRVRSSDMLFDLGVDICRQAEVNRDVEAPNAAPNVYELCVDPDAKYPAQSWTKNELGAEMAGQVLAATETTSSALAFIYYELAKNARLQQELYQELARADTDEELDSLKLLDACIKEGLRFRPPVALTGSRLVPAGGVEVCGHYLPEGTVITTQSLSMSRQRRDLFPDYDTYNAQRWLIEDGKSAERKRLLVPFGVGSRRCPGGNMALYQMRMILYHTIRAFDVRLAPETTPEKMEPFEANGYRSRHDRCDLIFVPRSVGGGK</sequence>
<dbReference type="PRINTS" id="PR00465">
    <property type="entry name" value="EP450IV"/>
</dbReference>
<evidence type="ECO:0000256" key="6">
    <source>
        <dbReference type="PIRSR" id="PIRSR602403-1"/>
    </source>
</evidence>
<accession>N1Q9Y8</accession>
<dbReference type="PANTHER" id="PTHR24305">
    <property type="entry name" value="CYTOCHROME P450"/>
    <property type="match status" value="1"/>
</dbReference>
<dbReference type="GO" id="GO:0020037">
    <property type="term" value="F:heme binding"/>
    <property type="evidence" value="ECO:0007669"/>
    <property type="project" value="InterPro"/>
</dbReference>
<keyword evidence="4 7" id="KW-0560">Oxidoreductase</keyword>
<evidence type="ECO:0000256" key="1">
    <source>
        <dbReference type="ARBA" id="ARBA00001971"/>
    </source>
</evidence>
<dbReference type="VEuPathDB" id="FungiDB:MYCFIDRAFT_126684"/>
<evidence type="ECO:0000256" key="4">
    <source>
        <dbReference type="ARBA" id="ARBA00023002"/>
    </source>
</evidence>
<keyword evidence="5 6" id="KW-0408">Iron</keyword>
<dbReference type="InterPro" id="IPR017972">
    <property type="entry name" value="Cyt_P450_CS"/>
</dbReference>
<dbReference type="PANTHER" id="PTHR24305:SF235">
    <property type="entry name" value="CYTOCHROME P450 MONOOXYGENASE APDB-RELATED"/>
    <property type="match status" value="1"/>
</dbReference>
<dbReference type="RefSeq" id="XP_007921044.1">
    <property type="nucleotide sequence ID" value="XM_007922853.1"/>
</dbReference>
<reference evidence="8 9" key="1">
    <citation type="journal article" date="2012" name="PLoS Pathog.">
        <title>Diverse lifestyles and strategies of plant pathogenesis encoded in the genomes of eighteen Dothideomycetes fungi.</title>
        <authorList>
            <person name="Ohm R.A."/>
            <person name="Feau N."/>
            <person name="Henrissat B."/>
            <person name="Schoch C.L."/>
            <person name="Horwitz B.A."/>
            <person name="Barry K.W."/>
            <person name="Condon B.J."/>
            <person name="Copeland A.C."/>
            <person name="Dhillon B."/>
            <person name="Glaser F."/>
            <person name="Hesse C.N."/>
            <person name="Kosti I."/>
            <person name="LaButti K."/>
            <person name="Lindquist E.A."/>
            <person name="Lucas S."/>
            <person name="Salamov A.A."/>
            <person name="Bradshaw R.E."/>
            <person name="Ciuffetti L."/>
            <person name="Hamelin R.C."/>
            <person name="Kema G.H.J."/>
            <person name="Lawrence C."/>
            <person name="Scott J.A."/>
            <person name="Spatafora J.W."/>
            <person name="Turgeon B.G."/>
            <person name="de Wit P.J.G.M."/>
            <person name="Zhong S."/>
            <person name="Goodwin S.B."/>
            <person name="Grigoriev I.V."/>
        </authorList>
    </citation>
    <scope>NUCLEOTIDE SEQUENCE [LARGE SCALE GENOMIC DNA]</scope>
    <source>
        <strain evidence="8 9">CIRAD86</strain>
    </source>
</reference>
<evidence type="ECO:0000256" key="7">
    <source>
        <dbReference type="RuleBase" id="RU000461"/>
    </source>
</evidence>
<keyword evidence="7" id="KW-0503">Monooxygenase</keyword>
<dbReference type="Pfam" id="PF00067">
    <property type="entry name" value="p450"/>
    <property type="match status" value="1"/>
</dbReference>
<dbReference type="KEGG" id="pfj:MYCFIDRAFT_126684"/>
<feature type="binding site" description="axial binding residue" evidence="6">
    <location>
        <position position="417"/>
    </location>
    <ligand>
        <name>heme</name>
        <dbReference type="ChEBI" id="CHEBI:30413"/>
    </ligand>
    <ligandPart>
        <name>Fe</name>
        <dbReference type="ChEBI" id="CHEBI:18248"/>
    </ligandPart>
</feature>
<dbReference type="PROSITE" id="PS00086">
    <property type="entry name" value="CYTOCHROME_P450"/>
    <property type="match status" value="1"/>
</dbReference>
<dbReference type="InterPro" id="IPR036396">
    <property type="entry name" value="Cyt_P450_sf"/>
</dbReference>
<dbReference type="InterPro" id="IPR002403">
    <property type="entry name" value="Cyt_P450_E_grp-IV"/>
</dbReference>
<dbReference type="SUPFAM" id="SSF48264">
    <property type="entry name" value="Cytochrome P450"/>
    <property type="match status" value="1"/>
</dbReference>
<keyword evidence="6 7" id="KW-0349">Heme</keyword>
<dbReference type="InterPro" id="IPR001128">
    <property type="entry name" value="Cyt_P450"/>
</dbReference>
<evidence type="ECO:0000256" key="2">
    <source>
        <dbReference type="ARBA" id="ARBA00010617"/>
    </source>
</evidence>
<dbReference type="GO" id="GO:0005506">
    <property type="term" value="F:iron ion binding"/>
    <property type="evidence" value="ECO:0007669"/>
    <property type="project" value="InterPro"/>
</dbReference>
<dbReference type="GO" id="GO:0004497">
    <property type="term" value="F:monooxygenase activity"/>
    <property type="evidence" value="ECO:0007669"/>
    <property type="project" value="UniProtKB-KW"/>
</dbReference>
<dbReference type="EMBL" id="KB446555">
    <property type="protein sequence ID" value="EME87698.1"/>
    <property type="molecule type" value="Genomic_DNA"/>
</dbReference>
<evidence type="ECO:0000313" key="9">
    <source>
        <dbReference type="Proteomes" id="UP000016932"/>
    </source>
</evidence>
<dbReference type="GO" id="GO:0044550">
    <property type="term" value="P:secondary metabolite biosynthetic process"/>
    <property type="evidence" value="ECO:0007669"/>
    <property type="project" value="UniProtKB-ARBA"/>
</dbReference>
<protein>
    <recommendedName>
        <fullName evidence="10">Cytochrome P450 monooxygenase</fullName>
    </recommendedName>
</protein>
<comment type="similarity">
    <text evidence="2 7">Belongs to the cytochrome P450 family.</text>
</comment>
<organism evidence="8 9">
    <name type="scientific">Pseudocercospora fijiensis (strain CIRAD86)</name>
    <name type="common">Black leaf streak disease fungus</name>
    <name type="synonym">Mycosphaerella fijiensis</name>
    <dbReference type="NCBI Taxonomy" id="383855"/>
    <lineage>
        <taxon>Eukaryota</taxon>
        <taxon>Fungi</taxon>
        <taxon>Dikarya</taxon>
        <taxon>Ascomycota</taxon>
        <taxon>Pezizomycotina</taxon>
        <taxon>Dothideomycetes</taxon>
        <taxon>Dothideomycetidae</taxon>
        <taxon>Mycosphaerellales</taxon>
        <taxon>Mycosphaerellaceae</taxon>
        <taxon>Pseudocercospora</taxon>
    </lineage>
</organism>
<dbReference type="InterPro" id="IPR050121">
    <property type="entry name" value="Cytochrome_P450_monoxygenase"/>
</dbReference>
<dbReference type="PRINTS" id="PR00385">
    <property type="entry name" value="P450"/>
</dbReference>
<dbReference type="OrthoDB" id="3945418at2759"/>
<proteinExistence type="inferred from homology"/>
<dbReference type="GeneID" id="19330615"/>
<dbReference type="Proteomes" id="UP000016932">
    <property type="component" value="Unassembled WGS sequence"/>
</dbReference>
<evidence type="ECO:0000256" key="5">
    <source>
        <dbReference type="ARBA" id="ARBA00023004"/>
    </source>
</evidence>
<gene>
    <name evidence="8" type="ORF">MYCFIDRAFT_126684</name>
</gene>
<name>N1Q9Y8_PSEFD</name>
<dbReference type="Gene3D" id="1.10.630.10">
    <property type="entry name" value="Cytochrome P450"/>
    <property type="match status" value="1"/>
</dbReference>
<dbReference type="GO" id="GO:0016705">
    <property type="term" value="F:oxidoreductase activity, acting on paired donors, with incorporation or reduction of molecular oxygen"/>
    <property type="evidence" value="ECO:0007669"/>
    <property type="project" value="InterPro"/>
</dbReference>
<evidence type="ECO:0000256" key="3">
    <source>
        <dbReference type="ARBA" id="ARBA00022723"/>
    </source>
</evidence>
<evidence type="ECO:0000313" key="8">
    <source>
        <dbReference type="EMBL" id="EME87698.1"/>
    </source>
</evidence>
<keyword evidence="3 6" id="KW-0479">Metal-binding</keyword>
<dbReference type="AlphaFoldDB" id="N1Q9Y8"/>
<evidence type="ECO:0008006" key="10">
    <source>
        <dbReference type="Google" id="ProtNLM"/>
    </source>
</evidence>